<dbReference type="OrthoDB" id="775255at2759"/>
<protein>
    <submittedName>
        <fullName evidence="7">Uncharacterized protein</fullName>
    </submittedName>
</protein>
<dbReference type="Pfam" id="PF01918">
    <property type="entry name" value="Alba"/>
    <property type="match status" value="1"/>
</dbReference>
<comment type="caution">
    <text evidence="7">The sequence shown here is derived from an EMBL/GenBank/DDBJ whole genome shotgun (WGS) entry which is preliminary data.</text>
</comment>
<gene>
    <name evidence="7" type="ORF">IFM89_030058</name>
</gene>
<evidence type="ECO:0000313" key="8">
    <source>
        <dbReference type="Proteomes" id="UP000631114"/>
    </source>
</evidence>
<dbReference type="GO" id="GO:0016192">
    <property type="term" value="P:vesicle-mediated transport"/>
    <property type="evidence" value="ECO:0007669"/>
    <property type="project" value="InterPro"/>
</dbReference>
<feature type="domain" description="DNA/RNA-binding protein Alba-like" evidence="6">
    <location>
        <begin position="228"/>
        <end position="289"/>
    </location>
</feature>
<feature type="chain" id="PRO_5032828244" evidence="4">
    <location>
        <begin position="23"/>
        <end position="301"/>
    </location>
</feature>
<evidence type="ECO:0000313" key="7">
    <source>
        <dbReference type="EMBL" id="KAF9622200.1"/>
    </source>
</evidence>
<feature type="domain" description="Clathrin/coatomer adaptor adaptin-like N-terminal" evidence="5">
    <location>
        <begin position="26"/>
        <end position="210"/>
    </location>
</feature>
<dbReference type="InterPro" id="IPR036882">
    <property type="entry name" value="Alba-like_dom_sf"/>
</dbReference>
<dbReference type="PANTHER" id="PTHR13516:SF4">
    <property type="entry name" value="FI09323P"/>
    <property type="match status" value="1"/>
</dbReference>
<dbReference type="PANTHER" id="PTHR13516">
    <property type="entry name" value="RIBONUCLEASE P SUBUNIT P25"/>
    <property type="match status" value="1"/>
</dbReference>
<dbReference type="InterPro" id="IPR011989">
    <property type="entry name" value="ARM-like"/>
</dbReference>
<dbReference type="GO" id="GO:0030117">
    <property type="term" value="C:membrane coat"/>
    <property type="evidence" value="ECO:0007669"/>
    <property type="project" value="InterPro"/>
</dbReference>
<sequence length="301" mass="34620">MVLLLTNLLSFIVFPGWEYWFGENLRMLAFDVQNLLISSSCRPLVRKKAALCLLPLFRKNPDVVNVEGWSDRMTQLLDERDLGVLTSVTSLLVALVSNNYDAYWSCVLKCVKILERLARNNDVPPEYTDYGIPSPWLQVCVKIALLLFHYFSKKVKTMRALQYFPTIEDPNTQKSLFEVLQRVLMGTDVVKNVNKNNASHAVLFEALALMDRYQRVEKPRAKTPINENEIRITIQGRMRNYITYASILLQDKGSNEIVLKAMGRAINKNVMIVELIKRRIAGLHHNTSIGSIDITDMWERL</sequence>
<evidence type="ECO:0000256" key="1">
    <source>
        <dbReference type="ARBA" id="ARBA00004123"/>
    </source>
</evidence>
<dbReference type="AlphaFoldDB" id="A0A835IQU1"/>
<comment type="similarity">
    <text evidence="2">Belongs to the histone-like Alba family.</text>
</comment>
<dbReference type="GO" id="GO:0005634">
    <property type="term" value="C:nucleus"/>
    <property type="evidence" value="ECO:0007669"/>
    <property type="project" value="UniProtKB-SubCell"/>
</dbReference>
<dbReference type="SUPFAM" id="SSF48371">
    <property type="entry name" value="ARM repeat"/>
    <property type="match status" value="1"/>
</dbReference>
<evidence type="ECO:0000259" key="5">
    <source>
        <dbReference type="Pfam" id="PF01602"/>
    </source>
</evidence>
<evidence type="ECO:0000259" key="6">
    <source>
        <dbReference type="Pfam" id="PF01918"/>
    </source>
</evidence>
<dbReference type="SUPFAM" id="SSF82704">
    <property type="entry name" value="AlbA-like"/>
    <property type="match status" value="1"/>
</dbReference>
<reference evidence="7 8" key="1">
    <citation type="submission" date="2020-10" db="EMBL/GenBank/DDBJ databases">
        <title>The Coptis chinensis genome and diversification of protoberbering-type alkaloids.</title>
        <authorList>
            <person name="Wang B."/>
            <person name="Shu S."/>
            <person name="Song C."/>
            <person name="Liu Y."/>
        </authorList>
    </citation>
    <scope>NUCLEOTIDE SEQUENCE [LARGE SCALE GENOMIC DNA]</scope>
    <source>
        <strain evidence="7">HL-2020</strain>
        <tissue evidence="7">Leaf</tissue>
    </source>
</reference>
<keyword evidence="8" id="KW-1185">Reference proteome</keyword>
<dbReference type="Pfam" id="PF01602">
    <property type="entry name" value="Adaptin_N"/>
    <property type="match status" value="1"/>
</dbReference>
<name>A0A835IQU1_9MAGN</name>
<keyword evidence="4" id="KW-0732">Signal</keyword>
<dbReference type="Gene3D" id="1.25.10.10">
    <property type="entry name" value="Leucine-rich Repeat Variant"/>
    <property type="match status" value="1"/>
</dbReference>
<dbReference type="InterPro" id="IPR016024">
    <property type="entry name" value="ARM-type_fold"/>
</dbReference>
<dbReference type="InterPro" id="IPR002553">
    <property type="entry name" value="Clathrin/coatomer_adapt-like_N"/>
</dbReference>
<dbReference type="InterPro" id="IPR002775">
    <property type="entry name" value="DNA/RNA-bd_Alba-like"/>
</dbReference>
<keyword evidence="3" id="KW-0539">Nucleus</keyword>
<comment type="subcellular location">
    <subcellularLocation>
        <location evidence="1">Nucleus</location>
    </subcellularLocation>
</comment>
<organism evidence="7 8">
    <name type="scientific">Coptis chinensis</name>
    <dbReference type="NCBI Taxonomy" id="261450"/>
    <lineage>
        <taxon>Eukaryota</taxon>
        <taxon>Viridiplantae</taxon>
        <taxon>Streptophyta</taxon>
        <taxon>Embryophyta</taxon>
        <taxon>Tracheophyta</taxon>
        <taxon>Spermatophyta</taxon>
        <taxon>Magnoliopsida</taxon>
        <taxon>Ranunculales</taxon>
        <taxon>Ranunculaceae</taxon>
        <taxon>Coptidoideae</taxon>
        <taxon>Coptis</taxon>
    </lineage>
</organism>
<feature type="signal peptide" evidence="4">
    <location>
        <begin position="1"/>
        <end position="22"/>
    </location>
</feature>
<evidence type="ECO:0000256" key="2">
    <source>
        <dbReference type="ARBA" id="ARBA00008018"/>
    </source>
</evidence>
<proteinExistence type="inferred from homology"/>
<dbReference type="EMBL" id="JADFTS010000002">
    <property type="protein sequence ID" value="KAF9622200.1"/>
    <property type="molecule type" value="Genomic_DNA"/>
</dbReference>
<dbReference type="InterPro" id="IPR051958">
    <property type="entry name" value="Alba-like_NAB"/>
</dbReference>
<dbReference type="Gene3D" id="3.30.110.20">
    <property type="entry name" value="Alba-like domain"/>
    <property type="match status" value="1"/>
</dbReference>
<accession>A0A835IQU1</accession>
<dbReference type="GO" id="GO:0006886">
    <property type="term" value="P:intracellular protein transport"/>
    <property type="evidence" value="ECO:0007669"/>
    <property type="project" value="InterPro"/>
</dbReference>
<evidence type="ECO:0000256" key="4">
    <source>
        <dbReference type="SAM" id="SignalP"/>
    </source>
</evidence>
<evidence type="ECO:0000256" key="3">
    <source>
        <dbReference type="ARBA" id="ARBA00023242"/>
    </source>
</evidence>
<dbReference type="Proteomes" id="UP000631114">
    <property type="component" value="Unassembled WGS sequence"/>
</dbReference>
<dbReference type="GO" id="GO:0003723">
    <property type="term" value="F:RNA binding"/>
    <property type="evidence" value="ECO:0007669"/>
    <property type="project" value="TreeGrafter"/>
</dbReference>